<reference evidence="2 3" key="1">
    <citation type="submission" date="2019-07" db="EMBL/GenBank/DDBJ databases">
        <title>Whole genome shotgun sequence of Acetobacter nitrogenifigens NBRC 105050.</title>
        <authorList>
            <person name="Hosoyama A."/>
            <person name="Uohara A."/>
            <person name="Ohji S."/>
            <person name="Ichikawa N."/>
        </authorList>
    </citation>
    <scope>NUCLEOTIDE SEQUENCE [LARGE SCALE GENOMIC DNA]</scope>
    <source>
        <strain evidence="2 3">NBRC 105050</strain>
    </source>
</reference>
<organism evidence="2 3">
    <name type="scientific">Acetobacter nitrogenifigens DSM 23921 = NBRC 105050</name>
    <dbReference type="NCBI Taxonomy" id="1120919"/>
    <lineage>
        <taxon>Bacteria</taxon>
        <taxon>Pseudomonadati</taxon>
        <taxon>Pseudomonadota</taxon>
        <taxon>Alphaproteobacteria</taxon>
        <taxon>Acetobacterales</taxon>
        <taxon>Acetobacteraceae</taxon>
        <taxon>Acetobacter</taxon>
    </lineage>
</organism>
<dbReference type="STRING" id="1120919.GCA_000429165_00253"/>
<comment type="caution">
    <text evidence="2">The sequence shown here is derived from an EMBL/GenBank/DDBJ whole genome shotgun (WGS) entry which is preliminary data.</text>
</comment>
<gene>
    <name evidence="2" type="ORF">ANI02nite_02470</name>
</gene>
<feature type="chain" id="PRO_5022086913" evidence="1">
    <location>
        <begin position="23"/>
        <end position="703"/>
    </location>
</feature>
<accession>A0A511X5Y7</accession>
<evidence type="ECO:0000313" key="3">
    <source>
        <dbReference type="Proteomes" id="UP000321635"/>
    </source>
</evidence>
<proteinExistence type="predicted"/>
<dbReference type="OrthoDB" id="7215917at2"/>
<evidence type="ECO:0000313" key="2">
    <source>
        <dbReference type="EMBL" id="GEN58363.1"/>
    </source>
</evidence>
<evidence type="ECO:0000256" key="1">
    <source>
        <dbReference type="SAM" id="SignalP"/>
    </source>
</evidence>
<keyword evidence="1" id="KW-0732">Signal</keyword>
<dbReference type="Proteomes" id="UP000321635">
    <property type="component" value="Unassembled WGS sequence"/>
</dbReference>
<dbReference type="AlphaFoldDB" id="A0A511X5Y7"/>
<dbReference type="EMBL" id="BJYF01000001">
    <property type="protein sequence ID" value="GEN58363.1"/>
    <property type="molecule type" value="Genomic_DNA"/>
</dbReference>
<feature type="signal peptide" evidence="1">
    <location>
        <begin position="1"/>
        <end position="22"/>
    </location>
</feature>
<protein>
    <submittedName>
        <fullName evidence="2">Uncharacterized protein</fullName>
    </submittedName>
</protein>
<sequence>MRAAPALAGLALFLSLADAASAASTLQVTSINASALIAGTGQTLGGLVTAESQAAAAVATAQSTATQANASANAAIPLSQKGAAGGVATLDASGNVTAPLSTTSAAASLSSTIGWNSALTWAINSGTGTQYANPKIAANQPWQMGTDSSGTAVYDDYLPPTHLRLGGSQEFDGVPLFVHNVPYGPDDMGVVDGVFMQSENMRGSEAGVGPDGASGIASYDNFDAVARYTFAGTNSPIFVATGAAVTAPDGLTHTPTFTATGATFANPLPASWSNWITNHPHVRMMTNELGSSSGYIKTYAGQLTGYTTNSAGLVTAISTDGWRIFNASASTTNQIPGTSTVDGSTAALDTVWSDFQAPAIMFGVYTKAFGENVICSLPGPTPNASPGDINYPTGNANNQVRSCEGIEYDLWNNDTTGNTAYMRGITVAYSGNTSPTADSYDMDLAGGNATMLNIAGEWYSANISSRPFSSAGYGGPAYAAGSQSVIADFDQSNRPGWDADSAFPTYSHNMRVTLWNTRNTNDTSNTNDYNDITTSLGVQVDGHASPTLAMDGTIQEHLEFNPSNFPNGIALCGYQICGFAINGSGNAQFSADANILSGKSLLFTNTKGTQIGSLYGGTDGAIHISSTTGSTGIIAVAAKIRASGAINAGNVTYSTLPSSSAAVGDQDYCTDCYSTSNSSATKGVPVWWNGSNWTDALGNTVNH</sequence>
<keyword evidence="3" id="KW-1185">Reference proteome</keyword>
<name>A0A511X5Y7_9PROT</name>